<evidence type="ECO:0000313" key="1">
    <source>
        <dbReference type="EMBL" id="MBX62732.1"/>
    </source>
</evidence>
<protein>
    <submittedName>
        <fullName evidence="1">Uncharacterized protein</fullName>
    </submittedName>
</protein>
<dbReference type="AlphaFoldDB" id="A0A2P2Q6X9"/>
<dbReference type="EMBL" id="GGEC01082248">
    <property type="protein sequence ID" value="MBX62732.1"/>
    <property type="molecule type" value="Transcribed_RNA"/>
</dbReference>
<reference evidence="1" key="1">
    <citation type="submission" date="2018-02" db="EMBL/GenBank/DDBJ databases">
        <title>Rhizophora mucronata_Transcriptome.</title>
        <authorList>
            <person name="Meera S.P."/>
            <person name="Sreeshan A."/>
            <person name="Augustine A."/>
        </authorList>
    </citation>
    <scope>NUCLEOTIDE SEQUENCE</scope>
    <source>
        <tissue evidence="1">Leaf</tissue>
    </source>
</reference>
<name>A0A2P2Q6X9_RHIMU</name>
<sequence length="25" mass="2764">MCSSPLQLGNEIGIQWAFSLPRSTQ</sequence>
<organism evidence="1">
    <name type="scientific">Rhizophora mucronata</name>
    <name type="common">Asiatic mangrove</name>
    <dbReference type="NCBI Taxonomy" id="61149"/>
    <lineage>
        <taxon>Eukaryota</taxon>
        <taxon>Viridiplantae</taxon>
        <taxon>Streptophyta</taxon>
        <taxon>Embryophyta</taxon>
        <taxon>Tracheophyta</taxon>
        <taxon>Spermatophyta</taxon>
        <taxon>Magnoliopsida</taxon>
        <taxon>eudicotyledons</taxon>
        <taxon>Gunneridae</taxon>
        <taxon>Pentapetalae</taxon>
        <taxon>rosids</taxon>
        <taxon>fabids</taxon>
        <taxon>Malpighiales</taxon>
        <taxon>Rhizophoraceae</taxon>
        <taxon>Rhizophora</taxon>
    </lineage>
</organism>
<accession>A0A2P2Q6X9</accession>
<proteinExistence type="predicted"/>